<dbReference type="KEGG" id="psim:KR76_20805"/>
<dbReference type="Proteomes" id="UP000030300">
    <property type="component" value="Chromosome"/>
</dbReference>
<proteinExistence type="predicted"/>
<keyword evidence="2" id="KW-1185">Reference proteome</keyword>
<dbReference type="STRING" id="2045.KR76_20805"/>
<evidence type="ECO:0000313" key="2">
    <source>
        <dbReference type="Proteomes" id="UP000030300"/>
    </source>
</evidence>
<reference evidence="1 2" key="1">
    <citation type="journal article" date="2015" name="Genome Announc.">
        <title>Complete Genome Sequence of Steroid-Transforming Nocardioides simplex VKM Ac-2033D.</title>
        <authorList>
            <person name="Shtratnikova V.Y."/>
            <person name="Schelkunov M.I."/>
            <person name="Pekov Y.A."/>
            <person name="Fokina V.V."/>
            <person name="Logacheva M.D."/>
            <person name="Sokolov S.L."/>
            <person name="Bragin E.Y."/>
            <person name="Ashapkin V.V."/>
            <person name="Donova M.V."/>
        </authorList>
    </citation>
    <scope>NUCLEOTIDE SEQUENCE [LARGE SCALE GENOMIC DNA]</scope>
    <source>
        <strain evidence="1 2">VKM Ac-2033D</strain>
    </source>
</reference>
<dbReference type="AlphaFoldDB" id="A0A0A1DMG7"/>
<sequence>MNPVPGLHLTRTAENGDEIDALAAALRSDGGGRVGVTGMVRDLPGRLRRTFAPSPRLLGLKVSQAYTWEGPDRRDRGWWPQGITTSAETGFREAHGHDVLMTSWYSRKGQGARVSLADLHHRRYGHILLVTPTVVDGVPGIKPLKVHAGGIVWHGDYLHVAATGKGFSSCHLGDVLRVPAGSPYETFGHRYVLPVRFAHKGVADEGVGRLRFSFFSVDRSGDEPTLLVGEYGSSKQSRRIARLALDPATSLPRPDTDGRILPELDDRGALRMQGIAAVDGTYYMTRSRTPYLPGSVYVGRPGAFGEHRAATPFGPEDLVWWPETDSFWSVSEHPMRRWIFAMRRSDLSPRA</sequence>
<gene>
    <name evidence="1" type="ORF">KR76_20805</name>
</gene>
<accession>A0A0A1DMG7</accession>
<name>A0A0A1DMG7_NOCSI</name>
<organism evidence="1 2">
    <name type="scientific">Nocardioides simplex</name>
    <name type="common">Arthrobacter simplex</name>
    <dbReference type="NCBI Taxonomy" id="2045"/>
    <lineage>
        <taxon>Bacteria</taxon>
        <taxon>Bacillati</taxon>
        <taxon>Actinomycetota</taxon>
        <taxon>Actinomycetes</taxon>
        <taxon>Propionibacteriales</taxon>
        <taxon>Nocardioidaceae</taxon>
        <taxon>Pimelobacter</taxon>
    </lineage>
</organism>
<evidence type="ECO:0000313" key="1">
    <source>
        <dbReference type="EMBL" id="AIY18591.1"/>
    </source>
</evidence>
<dbReference type="eggNOG" id="ENOG502ZAMQ">
    <property type="taxonomic scope" value="Bacteria"/>
</dbReference>
<dbReference type="EMBL" id="CP009896">
    <property type="protein sequence ID" value="AIY18591.1"/>
    <property type="molecule type" value="Genomic_DNA"/>
</dbReference>
<dbReference type="HOGENOM" id="CLU_034353_1_1_11"/>
<protein>
    <submittedName>
        <fullName evidence="1">Putative secreted protein</fullName>
    </submittedName>
</protein>